<dbReference type="PANTHER" id="PTHR34386">
    <property type="entry name" value="GLUTAREDOXIN"/>
    <property type="match status" value="1"/>
</dbReference>
<dbReference type="GO" id="GO:0009055">
    <property type="term" value="F:electron transfer activity"/>
    <property type="evidence" value="ECO:0007669"/>
    <property type="project" value="TreeGrafter"/>
</dbReference>
<dbReference type="Pfam" id="PF04784">
    <property type="entry name" value="DUF547"/>
    <property type="match status" value="1"/>
</dbReference>
<name>A0A1I6YI49_9FLAO</name>
<dbReference type="InterPro" id="IPR051548">
    <property type="entry name" value="Grx-like_ET"/>
</dbReference>
<dbReference type="GO" id="GO:0045454">
    <property type="term" value="P:cell redox homeostasis"/>
    <property type="evidence" value="ECO:0007669"/>
    <property type="project" value="TreeGrafter"/>
</dbReference>
<gene>
    <name evidence="3" type="ORF">SAMN05216474_0907</name>
</gene>
<dbReference type="OrthoDB" id="526867at2"/>
<evidence type="ECO:0000313" key="3">
    <source>
        <dbReference type="EMBL" id="SFT50007.1"/>
    </source>
</evidence>
<evidence type="ECO:0000313" key="4">
    <source>
        <dbReference type="Proteomes" id="UP000236454"/>
    </source>
</evidence>
<dbReference type="Proteomes" id="UP000236454">
    <property type="component" value="Unassembled WGS sequence"/>
</dbReference>
<dbReference type="InterPro" id="IPR006869">
    <property type="entry name" value="DUF547"/>
</dbReference>
<dbReference type="PANTHER" id="PTHR34386:SF1">
    <property type="entry name" value="GLUTAREDOXIN-LIKE PROTEIN NRDH"/>
    <property type="match status" value="1"/>
</dbReference>
<dbReference type="EMBL" id="FPAS01000001">
    <property type="protein sequence ID" value="SFT50007.1"/>
    <property type="molecule type" value="Genomic_DNA"/>
</dbReference>
<dbReference type="RefSeq" id="WP_090246824.1">
    <property type="nucleotide sequence ID" value="NZ_FPAS01000001.1"/>
</dbReference>
<keyword evidence="1" id="KW-0732">Signal</keyword>
<reference evidence="3 4" key="1">
    <citation type="submission" date="2016-10" db="EMBL/GenBank/DDBJ databases">
        <authorList>
            <person name="de Groot N.N."/>
        </authorList>
    </citation>
    <scope>NUCLEOTIDE SEQUENCE [LARGE SCALE GENOMIC DNA]</scope>
    <source>
        <strain evidence="3 4">CGMCC 1.7005</strain>
    </source>
</reference>
<dbReference type="STRING" id="477690.SAMN05216474_0907"/>
<protein>
    <recommendedName>
        <fullName evidence="2">DUF547 domain-containing protein</fullName>
    </recommendedName>
</protein>
<accession>A0A1I6YI49</accession>
<evidence type="ECO:0000259" key="2">
    <source>
        <dbReference type="Pfam" id="PF04784"/>
    </source>
</evidence>
<proteinExistence type="predicted"/>
<feature type="domain" description="DUF547" evidence="2">
    <location>
        <begin position="65"/>
        <end position="175"/>
    </location>
</feature>
<sequence>MKKILTLLFICTMTIAWAQPSHAPFTQLLSKHVSSSGKVDYVALKKDISKLDSYLKTLEASTPTEKWSSNTTKAYWINAYNAYTLKMMLQHYPLKSITDIKYGEQNAWDYKWIKIAGATLSLNDIEHKKLRAKYKDPRIHFAVNCASFSCPILLNKAYEASTLETQLDTQASLFINDSQRNKITADKVQISEIFKWYKDDFASAGSIINYLNKYSKIKIKSTAKVEYLSYNWNINA</sequence>
<feature type="signal peptide" evidence="1">
    <location>
        <begin position="1"/>
        <end position="18"/>
    </location>
</feature>
<organism evidence="3 4">
    <name type="scientific">Lishizhenia tianjinensis</name>
    <dbReference type="NCBI Taxonomy" id="477690"/>
    <lineage>
        <taxon>Bacteria</taxon>
        <taxon>Pseudomonadati</taxon>
        <taxon>Bacteroidota</taxon>
        <taxon>Flavobacteriia</taxon>
        <taxon>Flavobacteriales</taxon>
        <taxon>Crocinitomicaceae</taxon>
        <taxon>Lishizhenia</taxon>
    </lineage>
</organism>
<dbReference type="AlphaFoldDB" id="A0A1I6YI49"/>
<keyword evidence="4" id="KW-1185">Reference proteome</keyword>
<feature type="chain" id="PRO_5014848037" description="DUF547 domain-containing protein" evidence="1">
    <location>
        <begin position="19"/>
        <end position="236"/>
    </location>
</feature>
<evidence type="ECO:0000256" key="1">
    <source>
        <dbReference type="SAM" id="SignalP"/>
    </source>
</evidence>